<feature type="region of interest" description="Disordered" evidence="1">
    <location>
        <begin position="54"/>
        <end position="144"/>
    </location>
</feature>
<keyword evidence="3" id="KW-1185">Reference proteome</keyword>
<evidence type="ECO:0000313" key="2">
    <source>
        <dbReference type="EMBL" id="KIM70383.1"/>
    </source>
</evidence>
<feature type="compositionally biased region" description="Polar residues" evidence="1">
    <location>
        <begin position="98"/>
        <end position="113"/>
    </location>
</feature>
<name>A0A0C3A9G2_9AGAM</name>
<protein>
    <submittedName>
        <fullName evidence="2">Uncharacterized protein</fullName>
    </submittedName>
</protein>
<dbReference type="InParanoid" id="A0A0C3A9G2"/>
<accession>A0A0C3A9G2</accession>
<organism evidence="2 3">
    <name type="scientific">Scleroderma citrinum Foug A</name>
    <dbReference type="NCBI Taxonomy" id="1036808"/>
    <lineage>
        <taxon>Eukaryota</taxon>
        <taxon>Fungi</taxon>
        <taxon>Dikarya</taxon>
        <taxon>Basidiomycota</taxon>
        <taxon>Agaricomycotina</taxon>
        <taxon>Agaricomycetes</taxon>
        <taxon>Agaricomycetidae</taxon>
        <taxon>Boletales</taxon>
        <taxon>Sclerodermatineae</taxon>
        <taxon>Sclerodermataceae</taxon>
        <taxon>Scleroderma</taxon>
    </lineage>
</organism>
<feature type="compositionally biased region" description="Acidic residues" evidence="1">
    <location>
        <begin position="73"/>
        <end position="88"/>
    </location>
</feature>
<evidence type="ECO:0000256" key="1">
    <source>
        <dbReference type="SAM" id="MobiDB-lite"/>
    </source>
</evidence>
<feature type="region of interest" description="Disordered" evidence="1">
    <location>
        <begin position="214"/>
        <end position="233"/>
    </location>
</feature>
<dbReference type="EMBL" id="KN822005">
    <property type="protein sequence ID" value="KIM70383.1"/>
    <property type="molecule type" value="Genomic_DNA"/>
</dbReference>
<dbReference type="STRING" id="1036808.A0A0C3A9G2"/>
<evidence type="ECO:0000313" key="3">
    <source>
        <dbReference type="Proteomes" id="UP000053989"/>
    </source>
</evidence>
<dbReference type="OrthoDB" id="2595509at2759"/>
<sequence length="233" mass="24827">MATRRRIGVRVATTEAARRQLMQPVVCWEKSWVAPEHAPNSTMRVYRWVKTDKKQQFSDDEGGADDPLAPLPDEPEVVEGDEDMDQDEPTASMPPETEPNTVDVTETNSVNQELPSEPQTKPPSPTPPTLSLRPVGPTLTSDEGADMFDASLKLVGDMNVDIGVVGDTNPDDVGDLDMAMLGPDGTAFGDASSIDQLVGGDALLEQSLIDGTGDHFVDSLDPGSSHPGESSSG</sequence>
<reference evidence="2 3" key="1">
    <citation type="submission" date="2014-04" db="EMBL/GenBank/DDBJ databases">
        <authorList>
            <consortium name="DOE Joint Genome Institute"/>
            <person name="Kuo A."/>
            <person name="Kohler A."/>
            <person name="Nagy L.G."/>
            <person name="Floudas D."/>
            <person name="Copeland A."/>
            <person name="Barry K.W."/>
            <person name="Cichocki N."/>
            <person name="Veneault-Fourrey C."/>
            <person name="LaButti K."/>
            <person name="Lindquist E.A."/>
            <person name="Lipzen A."/>
            <person name="Lundell T."/>
            <person name="Morin E."/>
            <person name="Murat C."/>
            <person name="Sun H."/>
            <person name="Tunlid A."/>
            <person name="Henrissat B."/>
            <person name="Grigoriev I.V."/>
            <person name="Hibbett D.S."/>
            <person name="Martin F."/>
            <person name="Nordberg H.P."/>
            <person name="Cantor M.N."/>
            <person name="Hua S.X."/>
        </authorList>
    </citation>
    <scope>NUCLEOTIDE SEQUENCE [LARGE SCALE GENOMIC DNA]</scope>
    <source>
        <strain evidence="2 3">Foug A</strain>
    </source>
</reference>
<dbReference type="HOGENOM" id="CLU_109884_0_0_1"/>
<dbReference type="Proteomes" id="UP000053989">
    <property type="component" value="Unassembled WGS sequence"/>
</dbReference>
<proteinExistence type="predicted"/>
<reference evidence="3" key="2">
    <citation type="submission" date="2015-01" db="EMBL/GenBank/DDBJ databases">
        <title>Evolutionary Origins and Diversification of the Mycorrhizal Mutualists.</title>
        <authorList>
            <consortium name="DOE Joint Genome Institute"/>
            <consortium name="Mycorrhizal Genomics Consortium"/>
            <person name="Kohler A."/>
            <person name="Kuo A."/>
            <person name="Nagy L.G."/>
            <person name="Floudas D."/>
            <person name="Copeland A."/>
            <person name="Barry K.W."/>
            <person name="Cichocki N."/>
            <person name="Veneault-Fourrey C."/>
            <person name="LaButti K."/>
            <person name="Lindquist E.A."/>
            <person name="Lipzen A."/>
            <person name="Lundell T."/>
            <person name="Morin E."/>
            <person name="Murat C."/>
            <person name="Riley R."/>
            <person name="Ohm R."/>
            <person name="Sun H."/>
            <person name="Tunlid A."/>
            <person name="Henrissat B."/>
            <person name="Grigoriev I.V."/>
            <person name="Hibbett D.S."/>
            <person name="Martin F."/>
        </authorList>
    </citation>
    <scope>NUCLEOTIDE SEQUENCE [LARGE SCALE GENOMIC DNA]</scope>
    <source>
        <strain evidence="3">Foug A</strain>
    </source>
</reference>
<gene>
    <name evidence="2" type="ORF">SCLCIDRAFT_1207724</name>
</gene>
<dbReference type="AlphaFoldDB" id="A0A0C3A9G2"/>
<feature type="compositionally biased region" description="Low complexity" evidence="1">
    <location>
        <begin position="222"/>
        <end position="233"/>
    </location>
</feature>